<evidence type="ECO:0000313" key="1">
    <source>
        <dbReference type="EMBL" id="CAD7664645.1"/>
    </source>
</evidence>
<protein>
    <submittedName>
        <fullName evidence="1">Uncharacterized protein</fullName>
    </submittedName>
</protein>
<dbReference type="Proteomes" id="UP000728032">
    <property type="component" value="Unassembled WGS sequence"/>
</dbReference>
<organism evidence="1">
    <name type="scientific">Oppiella nova</name>
    <dbReference type="NCBI Taxonomy" id="334625"/>
    <lineage>
        <taxon>Eukaryota</taxon>
        <taxon>Metazoa</taxon>
        <taxon>Ecdysozoa</taxon>
        <taxon>Arthropoda</taxon>
        <taxon>Chelicerata</taxon>
        <taxon>Arachnida</taxon>
        <taxon>Acari</taxon>
        <taxon>Acariformes</taxon>
        <taxon>Sarcoptiformes</taxon>
        <taxon>Oribatida</taxon>
        <taxon>Brachypylina</taxon>
        <taxon>Oppioidea</taxon>
        <taxon>Oppiidae</taxon>
        <taxon>Oppiella</taxon>
    </lineage>
</organism>
<gene>
    <name evidence="1" type="ORF">ONB1V03_LOCUS21203</name>
</gene>
<feature type="non-terminal residue" evidence="1">
    <location>
        <position position="70"/>
    </location>
</feature>
<dbReference type="AlphaFoldDB" id="A0A7R9MS17"/>
<proteinExistence type="predicted"/>
<evidence type="ECO:0000313" key="2">
    <source>
        <dbReference type="Proteomes" id="UP000728032"/>
    </source>
</evidence>
<dbReference type="EMBL" id="CAJPVJ010039939">
    <property type="protein sequence ID" value="CAG2181782.1"/>
    <property type="molecule type" value="Genomic_DNA"/>
</dbReference>
<dbReference type="SUPFAM" id="SSF51735">
    <property type="entry name" value="NAD(P)-binding Rossmann-fold domains"/>
    <property type="match status" value="1"/>
</dbReference>
<name>A0A7R9MS17_9ACAR</name>
<reference evidence="1" key="1">
    <citation type="submission" date="2020-11" db="EMBL/GenBank/DDBJ databases">
        <authorList>
            <person name="Tran Van P."/>
        </authorList>
    </citation>
    <scope>NUCLEOTIDE SEQUENCE</scope>
</reference>
<dbReference type="InterPro" id="IPR036291">
    <property type="entry name" value="NAD(P)-bd_dom_sf"/>
</dbReference>
<dbReference type="EMBL" id="OC954764">
    <property type="protein sequence ID" value="CAD7664645.1"/>
    <property type="molecule type" value="Genomic_DNA"/>
</dbReference>
<keyword evidence="2" id="KW-1185">Reference proteome</keyword>
<sequence>MTKCALNMFTKCMATELGTKSIRCGQTYSKQTVTPMSKLNCFGKLMQIAQQDILLDIMANQLMLLNVRYI</sequence>
<accession>A0A7R9MS17</accession>